<protein>
    <submittedName>
        <fullName evidence="2">Pimeloyl-ACP methyl ester carboxylesterase</fullName>
    </submittedName>
</protein>
<organism evidence="2 3">
    <name type="scientific">Hydrogenophaga laconesensis</name>
    <dbReference type="NCBI Taxonomy" id="1805971"/>
    <lineage>
        <taxon>Bacteria</taxon>
        <taxon>Pseudomonadati</taxon>
        <taxon>Pseudomonadota</taxon>
        <taxon>Betaproteobacteria</taxon>
        <taxon>Burkholderiales</taxon>
        <taxon>Comamonadaceae</taxon>
        <taxon>Hydrogenophaga</taxon>
    </lineage>
</organism>
<accession>A0ABU1VBA1</accession>
<dbReference type="PANTHER" id="PTHR46438:SF11">
    <property type="entry name" value="LIPASE-RELATED"/>
    <property type="match status" value="1"/>
</dbReference>
<proteinExistence type="predicted"/>
<dbReference type="Pfam" id="PF12697">
    <property type="entry name" value="Abhydrolase_6"/>
    <property type="match status" value="1"/>
</dbReference>
<dbReference type="InterPro" id="IPR029058">
    <property type="entry name" value="AB_hydrolase_fold"/>
</dbReference>
<sequence>MEHAPLVRDLAARARQAQGADAGIAWKRWGHGPAIVLLHGSGGSWTHWVRNIDALSRTHTVLVPDLPGHGESRDSGDRTYTAMGQRIAADIDHMLDGEPCVLAGFSFGSLVAEAIALGCPRLVAHLVLIRGTFTGTAPPFPAGLRSWKHLPPDLERAAHRHNLGVLMLHDPASIDEEAVDIHALNARRARVRPTDFSFDGLEASLERLTAPLTVVRGEFDALGGDADTQREALRLRSPTARFHAVPAAGHWVAYEAPAFINQTLAELDRTSHALPLS</sequence>
<dbReference type="Gene3D" id="3.40.50.1820">
    <property type="entry name" value="alpha/beta hydrolase"/>
    <property type="match status" value="1"/>
</dbReference>
<reference evidence="2 3" key="1">
    <citation type="submission" date="2023-07" db="EMBL/GenBank/DDBJ databases">
        <title>Sorghum-associated microbial communities from plants grown in Nebraska, USA.</title>
        <authorList>
            <person name="Schachtman D."/>
        </authorList>
    </citation>
    <scope>NUCLEOTIDE SEQUENCE [LARGE SCALE GENOMIC DNA]</scope>
    <source>
        <strain evidence="2 3">BE240</strain>
    </source>
</reference>
<dbReference type="EMBL" id="JAVDWE010000005">
    <property type="protein sequence ID" value="MDR7094595.1"/>
    <property type="molecule type" value="Genomic_DNA"/>
</dbReference>
<gene>
    <name evidence="2" type="ORF">J2X09_002336</name>
</gene>
<comment type="caution">
    <text evidence="2">The sequence shown here is derived from an EMBL/GenBank/DDBJ whole genome shotgun (WGS) entry which is preliminary data.</text>
</comment>
<dbReference type="InterPro" id="IPR000073">
    <property type="entry name" value="AB_hydrolase_1"/>
</dbReference>
<evidence type="ECO:0000259" key="1">
    <source>
        <dbReference type="Pfam" id="PF12697"/>
    </source>
</evidence>
<evidence type="ECO:0000313" key="3">
    <source>
        <dbReference type="Proteomes" id="UP001265550"/>
    </source>
</evidence>
<evidence type="ECO:0000313" key="2">
    <source>
        <dbReference type="EMBL" id="MDR7094595.1"/>
    </source>
</evidence>
<dbReference type="SUPFAM" id="SSF53474">
    <property type="entry name" value="alpha/beta-Hydrolases"/>
    <property type="match status" value="1"/>
</dbReference>
<dbReference type="PANTHER" id="PTHR46438">
    <property type="entry name" value="ALPHA/BETA-HYDROLASES SUPERFAMILY PROTEIN"/>
    <property type="match status" value="1"/>
</dbReference>
<name>A0ABU1VBA1_9BURK</name>
<dbReference type="Proteomes" id="UP001265550">
    <property type="component" value="Unassembled WGS sequence"/>
</dbReference>
<feature type="domain" description="AB hydrolase-1" evidence="1">
    <location>
        <begin position="35"/>
        <end position="261"/>
    </location>
</feature>
<keyword evidence="3" id="KW-1185">Reference proteome</keyword>
<dbReference type="RefSeq" id="WP_204733587.1">
    <property type="nucleotide sequence ID" value="NZ_JAVDWE010000005.1"/>
</dbReference>